<comment type="caution">
    <text evidence="1">The sequence shown here is derived from an EMBL/GenBank/DDBJ whole genome shotgun (WGS) entry which is preliminary data.</text>
</comment>
<evidence type="ECO:0000313" key="1">
    <source>
        <dbReference type="EMBL" id="KKN11626.1"/>
    </source>
</evidence>
<reference evidence="1" key="1">
    <citation type="journal article" date="2015" name="Nature">
        <title>Complex archaea that bridge the gap between prokaryotes and eukaryotes.</title>
        <authorList>
            <person name="Spang A."/>
            <person name="Saw J.H."/>
            <person name="Jorgensen S.L."/>
            <person name="Zaremba-Niedzwiedzka K."/>
            <person name="Martijn J."/>
            <person name="Lind A.E."/>
            <person name="van Eijk R."/>
            <person name="Schleper C."/>
            <person name="Guy L."/>
            <person name="Ettema T.J."/>
        </authorList>
    </citation>
    <scope>NUCLEOTIDE SEQUENCE</scope>
</reference>
<sequence length="130" mass="15562">MILGGEYSIDKLDENAFFTPPMPQDFNEQELLKTFEKLRNMRDKINSISVAHFGVWKGDHFNQILDEMEPLYHETKRSIIQWYNENLSLEQISEKYCEKFMPNSKTWNAKLMVILVEWMIKCFKMIGFVK</sequence>
<dbReference type="AlphaFoldDB" id="A0A0F9QEF7"/>
<accession>A0A0F9QEF7</accession>
<proteinExistence type="predicted"/>
<gene>
    <name evidence="1" type="ORF">LCGC14_1024670</name>
</gene>
<protein>
    <submittedName>
        <fullName evidence="1">Uncharacterized protein</fullName>
    </submittedName>
</protein>
<dbReference type="EMBL" id="LAZR01004116">
    <property type="protein sequence ID" value="KKN11626.1"/>
    <property type="molecule type" value="Genomic_DNA"/>
</dbReference>
<organism evidence="1">
    <name type="scientific">marine sediment metagenome</name>
    <dbReference type="NCBI Taxonomy" id="412755"/>
    <lineage>
        <taxon>unclassified sequences</taxon>
        <taxon>metagenomes</taxon>
        <taxon>ecological metagenomes</taxon>
    </lineage>
</organism>
<name>A0A0F9QEF7_9ZZZZ</name>